<dbReference type="PATRIC" id="fig|477184.5.peg.4330"/>
<keyword evidence="2" id="KW-1185">Reference proteome</keyword>
<name>H0FC99_9BURK</name>
<gene>
    <name evidence="1" type="ORF">KYC_22041</name>
</gene>
<dbReference type="Proteomes" id="UP000003113">
    <property type="component" value="Unassembled WGS sequence"/>
</dbReference>
<dbReference type="STRING" id="477184.KYC_22041"/>
<protein>
    <submittedName>
        <fullName evidence="1">Uncharacterized protein</fullName>
    </submittedName>
</protein>
<proteinExistence type="predicted"/>
<accession>H0FC99</accession>
<reference evidence="1 2" key="1">
    <citation type="journal article" date="2012" name="J. Bacteriol.">
        <title>Genome sequence of the highly efficient arsenite-oxidizing bacterium Achromobacter arsenitoxydans SY8.</title>
        <authorList>
            <person name="Li X."/>
            <person name="Hu Y."/>
            <person name="Gong J."/>
            <person name="Lin Y."/>
            <person name="Johnstone L."/>
            <person name="Rensing C."/>
            <person name="Wang G."/>
        </authorList>
    </citation>
    <scope>NUCLEOTIDE SEQUENCE [LARGE SCALE GENOMIC DNA]</scope>
    <source>
        <strain evidence="1 2">SY8</strain>
    </source>
</reference>
<evidence type="ECO:0000313" key="1">
    <source>
        <dbReference type="EMBL" id="EHK64068.1"/>
    </source>
</evidence>
<comment type="caution">
    <text evidence="1">The sequence shown here is derived from an EMBL/GenBank/DDBJ whole genome shotgun (WGS) entry which is preliminary data.</text>
</comment>
<dbReference type="EMBL" id="AGUF01000071">
    <property type="protein sequence ID" value="EHK64068.1"/>
    <property type="molecule type" value="Genomic_DNA"/>
</dbReference>
<sequence length="104" mass="11426">MPKQSTQYLEMIATHLNAPYGHVVDANDVAAALRSGNLSSASDDALANELLAHMFLELEPELIGRASFEAGVRLEEAQALYQLARDRFGLPRSTRWEDALEGVL</sequence>
<organism evidence="1 2">
    <name type="scientific">Achromobacter arsenitoxydans SY8</name>
    <dbReference type="NCBI Taxonomy" id="477184"/>
    <lineage>
        <taxon>Bacteria</taxon>
        <taxon>Pseudomonadati</taxon>
        <taxon>Pseudomonadota</taxon>
        <taxon>Betaproteobacteria</taxon>
        <taxon>Burkholderiales</taxon>
        <taxon>Alcaligenaceae</taxon>
        <taxon>Achromobacter</taxon>
    </lineage>
</organism>
<dbReference type="AlphaFoldDB" id="H0FC99"/>
<evidence type="ECO:0000313" key="2">
    <source>
        <dbReference type="Proteomes" id="UP000003113"/>
    </source>
</evidence>
<dbReference type="RefSeq" id="WP_008166478.1">
    <property type="nucleotide sequence ID" value="NZ_AGUF01000071.1"/>
</dbReference>